<keyword evidence="11" id="KW-1185">Reference proteome</keyword>
<dbReference type="Pfam" id="PF01345">
    <property type="entry name" value="DUF11"/>
    <property type="match status" value="1"/>
</dbReference>
<evidence type="ECO:0000256" key="5">
    <source>
        <dbReference type="SAM" id="MobiDB-lite"/>
    </source>
</evidence>
<evidence type="ECO:0000256" key="6">
    <source>
        <dbReference type="SAM" id="Phobius"/>
    </source>
</evidence>
<keyword evidence="6" id="KW-0472">Membrane</keyword>
<evidence type="ECO:0000256" key="1">
    <source>
        <dbReference type="ARBA" id="ARBA00022512"/>
    </source>
</evidence>
<reference evidence="11" key="1">
    <citation type="submission" date="2016-10" db="EMBL/GenBank/DDBJ databases">
        <authorList>
            <person name="Varghese N."/>
            <person name="Submissions S."/>
        </authorList>
    </citation>
    <scope>NUCLEOTIDE SEQUENCE [LARGE SCALE GENOMIC DNA]</scope>
    <source>
        <strain evidence="11">DSM 45237</strain>
    </source>
</reference>
<feature type="domain" description="DUF7927" evidence="9">
    <location>
        <begin position="1157"/>
        <end position="1282"/>
    </location>
</feature>
<evidence type="ECO:0000256" key="4">
    <source>
        <dbReference type="ARBA" id="ARBA00023088"/>
    </source>
</evidence>
<dbReference type="InterPro" id="IPR057687">
    <property type="entry name" value="DUF7927"/>
</dbReference>
<evidence type="ECO:0000259" key="8">
    <source>
        <dbReference type="Pfam" id="PF01345"/>
    </source>
</evidence>
<keyword evidence="1" id="KW-0134">Cell wall</keyword>
<evidence type="ECO:0000256" key="2">
    <source>
        <dbReference type="ARBA" id="ARBA00022525"/>
    </source>
</evidence>
<feature type="compositionally biased region" description="Polar residues" evidence="5">
    <location>
        <begin position="811"/>
        <end position="823"/>
    </location>
</feature>
<evidence type="ECO:0000259" key="9">
    <source>
        <dbReference type="Pfam" id="PF25549"/>
    </source>
</evidence>
<feature type="domain" description="DUF11" evidence="8">
    <location>
        <begin position="584"/>
        <end position="700"/>
    </location>
</feature>
<dbReference type="STRING" id="561176.SAMN04488561_6440"/>
<dbReference type="GO" id="GO:0005975">
    <property type="term" value="P:carbohydrate metabolic process"/>
    <property type="evidence" value="ECO:0007669"/>
    <property type="project" value="UniProtKB-ARBA"/>
</dbReference>
<feature type="transmembrane region" description="Helical" evidence="6">
    <location>
        <begin position="1575"/>
        <end position="1595"/>
    </location>
</feature>
<sequence>MSAGPIKSDTRGTDRARRRRLRRGLAATLVMVVSSTGMAIASTGVAAAATVYEITGRWIDPPDVVASGSPVVAEWRVNVNDDEAAPGNEDVDNVAFTVTLEHGLFDAVPEACLTSDVDPVSEISADRRTLLCNLGTHREGTAVVVQTGIEADGETGDEVSAIGTIDGLTAEVPPIPIDNPFRMDIAWGSSTAGVAYDDAGDVVDLDLQWTLFLGAGSDPGPDSVTYTLTTSTGTGAALAVGPNACSAFAGGAAGGPAGAIGHPWSDDTHAAEQTAPFVDGCTLTQTAPDTFTLTLTGIDYSRVQVPTHDSTGRPLPSDTQAVASGSVWFRVSGVQNDSITLTSDAPVYTSPAGETSEDDASNNVSNKTWTRGGWSNAYRPNYSGVEVPSWWSNQFKASPGTVVDATTVHSLGTGDYAPADVISQCVILDSAYVTFTDYDLWTSWGGPSVDGATVEYYVGAEASVTPGSGGYDPNAFTCATDPGGWTTTEPGDLSTVKAVRATYPFSAVAGTANVPLQVHFVVNDDAPVGQDIWEFGELAINGEWSRPSRTLDPADGSGPRTPGMRYPYIGSGRDVLYVIGATPAVTKTADQSVIKPGVPVGFTLTYSANGTGAIPPAVDGYRLVDTLPPGMTYVEGSAEPEPAVTTDDSGRTVLTWVLDGVATNEPNELTYQAVADSSVEPGTQLTNTVEATYGDISVDDDAQVAVSTDGYTTILKTSDVEYIPNGNGDGVGSGSWTVTIESFDPLPQAFTDTIDILPYNGDQRGTSFSGTYTLDEVVLPDGGTVYYTDADPATLTDDPADASNGAAGDPSGNTAGWTTTRPENPTAIRVIGGELLSGGSFSFQVPITTNGAQPQDVYVNRAQARAEHTELVMRTSAALYVSDYSVAKTSDPAPGSTVRPGDTITYTITVTQEGPVPAAGSFTDTLEDVLDDAVYNDDAVADIGTVAYADGVLSWEGVIPVGEVATITYTVTVKDVAGLEADGADTIVDNSVWSVGCPDAVEGEENPCEPPPIVVGWYEYSKTADPVPGSSVQVGEVITYTVLIEQRGEGAVAGAFVIDDLTAVLDDAGWNDDAAATSGTVTYTEPTLRWDGDLAVGDVVTLTYSVTATAIGEGDDQLHNVVTSICEPDDPDCFPGICVPAPDENPNCETDHVMGDYQVLKTSDPVDGSEVEVGDTVTYTVTVRQFGIGPVEQAGFEDDLTQVLDDATWNDDAVASSGPDPAYEEPTLSWSGPLAVGEEVTVTYSVTVTAEGDRHLRNVVTPADPDKCVPVEGQNEACVTEHVNGSYTFSKTSDPVPGSVVAEDGVITYTVLISQVGAAPVEGATVEDDLSAVLDDAVWNDDAVADSGEVSYEEPTLTWTGDLEVGQVVTLTYSVTANAVGEGDDELVNVVTDPADEGVCVPAEDGNEGCTTDHRQGEYTYAKTSDPEPGSEVEVGDKITYTITVTQVGAAAVDGAWVEDDLSQVADDATYNDDAVASSGEVSRDGTTLRWDGDLAVGQTVTITYSVTVTDHGDGLLRNVVSTDDDRGVCVEAADGNPDCRTEHTMPDADTPSPPDDTPSTPDEDPSLPDTGTDAGTVALLGGIVLLAGAAGVAVRRGRRHLTGSSVTGD</sequence>
<evidence type="ECO:0000313" key="10">
    <source>
        <dbReference type="EMBL" id="SEF18380.1"/>
    </source>
</evidence>
<protein>
    <submittedName>
        <fullName evidence="10">LPXTG-motif cell wall anchor domain-containing protein/conserved repeat domain-containing protein</fullName>
    </submittedName>
</protein>
<feature type="region of interest" description="Disordered" evidence="5">
    <location>
        <begin position="1534"/>
        <end position="1575"/>
    </location>
</feature>
<dbReference type="Proteomes" id="UP000181980">
    <property type="component" value="Unassembled WGS sequence"/>
</dbReference>
<feature type="domain" description="DUF7927" evidence="9">
    <location>
        <begin position="1287"/>
        <end position="1413"/>
    </location>
</feature>
<accession>A0A1H5PX06</accession>
<evidence type="ECO:0000256" key="3">
    <source>
        <dbReference type="ARBA" id="ARBA00022729"/>
    </source>
</evidence>
<keyword evidence="3" id="KW-0732">Signal</keyword>
<dbReference type="InterPro" id="IPR051172">
    <property type="entry name" value="Chlamydia_OmcB"/>
</dbReference>
<dbReference type="NCBIfam" id="TIGR01451">
    <property type="entry name" value="B_ant_repeat"/>
    <property type="match status" value="2"/>
</dbReference>
<dbReference type="InterPro" id="IPR019931">
    <property type="entry name" value="LPXTG_anchor"/>
</dbReference>
<organism evidence="10 11">
    <name type="scientific">Jiangella alba</name>
    <dbReference type="NCBI Taxonomy" id="561176"/>
    <lineage>
        <taxon>Bacteria</taxon>
        <taxon>Bacillati</taxon>
        <taxon>Actinomycetota</taxon>
        <taxon>Actinomycetes</taxon>
        <taxon>Jiangellales</taxon>
        <taxon>Jiangellaceae</taxon>
        <taxon>Jiangella</taxon>
    </lineage>
</organism>
<gene>
    <name evidence="10" type="ORF">SAMN04488561_6440</name>
</gene>
<feature type="domain" description="DUF7927" evidence="9">
    <location>
        <begin position="1019"/>
        <end position="1140"/>
    </location>
</feature>
<keyword evidence="2" id="KW-0964">Secreted</keyword>
<evidence type="ECO:0000313" key="11">
    <source>
        <dbReference type="Proteomes" id="UP000181980"/>
    </source>
</evidence>
<keyword evidence="6" id="KW-0812">Transmembrane</keyword>
<dbReference type="Pfam" id="PF00746">
    <property type="entry name" value="Gram_pos_anchor"/>
    <property type="match status" value="1"/>
</dbReference>
<feature type="compositionally biased region" description="Basic and acidic residues" evidence="5">
    <location>
        <begin position="1538"/>
        <end position="1547"/>
    </location>
</feature>
<dbReference type="NCBIfam" id="TIGR01167">
    <property type="entry name" value="LPXTG_anchor"/>
    <property type="match status" value="1"/>
</dbReference>
<dbReference type="EMBL" id="FNUC01000004">
    <property type="protein sequence ID" value="SEF18380.1"/>
    <property type="molecule type" value="Genomic_DNA"/>
</dbReference>
<proteinExistence type="predicted"/>
<dbReference type="InterPro" id="IPR001434">
    <property type="entry name" value="OmcB-like_DUF11"/>
</dbReference>
<dbReference type="InterPro" id="IPR013783">
    <property type="entry name" value="Ig-like_fold"/>
</dbReference>
<dbReference type="PANTHER" id="PTHR34819">
    <property type="entry name" value="LARGE CYSTEINE-RICH PERIPLASMIC PROTEIN OMCB"/>
    <property type="match status" value="1"/>
</dbReference>
<dbReference type="Gene3D" id="2.60.40.10">
    <property type="entry name" value="Immunoglobulins"/>
    <property type="match status" value="2"/>
</dbReference>
<feature type="domain" description="DUF7927" evidence="9">
    <location>
        <begin position="1419"/>
        <end position="1540"/>
    </location>
</feature>
<dbReference type="PANTHER" id="PTHR34819:SF3">
    <property type="entry name" value="CELL SURFACE PROTEIN"/>
    <property type="match status" value="1"/>
</dbReference>
<dbReference type="InterPro" id="IPR047589">
    <property type="entry name" value="DUF11_rpt"/>
</dbReference>
<name>A0A1H5PX06_9ACTN</name>
<dbReference type="Pfam" id="PF25549">
    <property type="entry name" value="DUF7927"/>
    <property type="match status" value="5"/>
</dbReference>
<keyword evidence="6" id="KW-1133">Transmembrane helix</keyword>
<feature type="domain" description="DUF7927" evidence="9">
    <location>
        <begin position="884"/>
        <end position="996"/>
    </location>
</feature>
<feature type="region of interest" description="Disordered" evidence="5">
    <location>
        <begin position="793"/>
        <end position="823"/>
    </location>
</feature>
<keyword evidence="4" id="KW-0572">Peptidoglycan-anchor</keyword>
<feature type="domain" description="Gram-positive cocci surface proteins LPxTG" evidence="7">
    <location>
        <begin position="1564"/>
        <end position="1598"/>
    </location>
</feature>
<evidence type="ECO:0000259" key="7">
    <source>
        <dbReference type="Pfam" id="PF00746"/>
    </source>
</evidence>